<dbReference type="EMBL" id="FRFE01000042">
    <property type="protein sequence ID" value="SHO52867.1"/>
    <property type="molecule type" value="Genomic_DNA"/>
</dbReference>
<dbReference type="PANTHER" id="PTHR41287:SF1">
    <property type="entry name" value="PROTEIN YMFN"/>
    <property type="match status" value="1"/>
</dbReference>
<organism evidence="2 3">
    <name type="scientific">Desulfopila aestuarii DSM 18488</name>
    <dbReference type="NCBI Taxonomy" id="1121416"/>
    <lineage>
        <taxon>Bacteria</taxon>
        <taxon>Pseudomonadati</taxon>
        <taxon>Thermodesulfobacteriota</taxon>
        <taxon>Desulfobulbia</taxon>
        <taxon>Desulfobulbales</taxon>
        <taxon>Desulfocapsaceae</taxon>
        <taxon>Desulfopila</taxon>
    </lineage>
</organism>
<dbReference type="Pfam" id="PF20441">
    <property type="entry name" value="TerL_nuclease"/>
    <property type="match status" value="1"/>
</dbReference>
<keyword evidence="3" id="KW-1185">Reference proteome</keyword>
<dbReference type="InterPro" id="IPR046462">
    <property type="entry name" value="TerL_nuclease"/>
</dbReference>
<dbReference type="OrthoDB" id="9760250at2"/>
<dbReference type="InterPro" id="IPR005021">
    <property type="entry name" value="Terminase_largesu-like"/>
</dbReference>
<proteinExistence type="predicted"/>
<dbReference type="RefSeq" id="WP_073616472.1">
    <property type="nucleotide sequence ID" value="NZ_FRFE01000042.1"/>
</dbReference>
<accession>A0A1M7YJT4</accession>
<gene>
    <name evidence="2" type="ORF">SAMN02745220_04809</name>
</gene>
<evidence type="ECO:0000313" key="3">
    <source>
        <dbReference type="Proteomes" id="UP000184603"/>
    </source>
</evidence>
<reference evidence="2 3" key="1">
    <citation type="submission" date="2016-12" db="EMBL/GenBank/DDBJ databases">
        <authorList>
            <person name="Song W.-J."/>
            <person name="Kurnit D.M."/>
        </authorList>
    </citation>
    <scope>NUCLEOTIDE SEQUENCE [LARGE SCALE GENOMIC DNA]</scope>
    <source>
        <strain evidence="2 3">DSM 18488</strain>
    </source>
</reference>
<dbReference type="AlphaFoldDB" id="A0A1M7YJT4"/>
<sequence length="107" mass="11739">MIQDIEEMNLQVVQFGQGFASMLPPMKELEKLVISGKLAHGGNLVLAWMADNVVAVQDPAGNIKPDKSKSIERIDGIVALIMGLDRALHGEIPMKKSVYEERGLRVV</sequence>
<dbReference type="PANTHER" id="PTHR41287">
    <property type="match status" value="1"/>
</dbReference>
<dbReference type="Proteomes" id="UP000184603">
    <property type="component" value="Unassembled WGS sequence"/>
</dbReference>
<dbReference type="STRING" id="1121416.SAMN02745220_04809"/>
<evidence type="ECO:0000313" key="2">
    <source>
        <dbReference type="EMBL" id="SHO52867.1"/>
    </source>
</evidence>
<dbReference type="GO" id="GO:0004519">
    <property type="term" value="F:endonuclease activity"/>
    <property type="evidence" value="ECO:0007669"/>
    <property type="project" value="InterPro"/>
</dbReference>
<name>A0A1M7YJT4_9BACT</name>
<evidence type="ECO:0000259" key="1">
    <source>
        <dbReference type="Pfam" id="PF20441"/>
    </source>
</evidence>
<protein>
    <submittedName>
        <fullName evidence="2">Phage Terminase</fullName>
    </submittedName>
</protein>
<feature type="domain" description="Terminase large subunit-like endonuclease" evidence="1">
    <location>
        <begin position="1"/>
        <end position="91"/>
    </location>
</feature>